<dbReference type="PANTHER" id="PTHR21192:SF2">
    <property type="entry name" value="NADH DEHYDROGENASE [UBIQUINONE] 1 ALPHA SUBCOMPLEX ASSEMBLY FACTOR 3"/>
    <property type="match status" value="1"/>
</dbReference>
<dbReference type="CDD" id="cd05560">
    <property type="entry name" value="Xcc1710_like"/>
    <property type="match status" value="1"/>
</dbReference>
<dbReference type="KEGG" id="ttc:FOKN1_2036"/>
<protein>
    <recommendedName>
        <fullName evidence="3">Xcc1710-like domain-containing protein</fullName>
    </recommendedName>
</protein>
<dbReference type="EMBL" id="AP018052">
    <property type="protein sequence ID" value="BAZ94416.1"/>
    <property type="molecule type" value="Genomic_DNA"/>
</dbReference>
<evidence type="ECO:0000313" key="1">
    <source>
        <dbReference type="EMBL" id="BAZ94416.1"/>
    </source>
</evidence>
<organism evidence="1 2">
    <name type="scientific">Thiohalobacter thiocyanaticus</name>
    <dbReference type="NCBI Taxonomy" id="585455"/>
    <lineage>
        <taxon>Bacteria</taxon>
        <taxon>Pseudomonadati</taxon>
        <taxon>Pseudomonadota</taxon>
        <taxon>Gammaproteobacteria</taxon>
        <taxon>Thiohalobacterales</taxon>
        <taxon>Thiohalobacteraceae</taxon>
        <taxon>Thiohalobacter</taxon>
    </lineage>
</organism>
<evidence type="ECO:0008006" key="3">
    <source>
        <dbReference type="Google" id="ProtNLM"/>
    </source>
</evidence>
<evidence type="ECO:0000313" key="2">
    <source>
        <dbReference type="Proteomes" id="UP000218765"/>
    </source>
</evidence>
<gene>
    <name evidence="1" type="ORF">FOKN1_2036</name>
</gene>
<dbReference type="InterPro" id="IPR007523">
    <property type="entry name" value="NDUFAF3/AAMDC"/>
</dbReference>
<dbReference type="OrthoDB" id="9800373at2"/>
<keyword evidence="2" id="KW-1185">Reference proteome</keyword>
<dbReference type="Pfam" id="PF04430">
    <property type="entry name" value="DUF498"/>
    <property type="match status" value="1"/>
</dbReference>
<dbReference type="AlphaFoldDB" id="A0A1Z4VS07"/>
<proteinExistence type="predicted"/>
<reference evidence="1 2" key="1">
    <citation type="submission" date="2017-05" db="EMBL/GenBank/DDBJ databases">
        <title>Thiocyanate degradation by Thiohalobacter thiocyanaticus FOKN1.</title>
        <authorList>
            <person name="Oshiki M."/>
            <person name="Fukushima T."/>
            <person name="Kawano S."/>
            <person name="Nakagawa J."/>
        </authorList>
    </citation>
    <scope>NUCLEOTIDE SEQUENCE [LARGE SCALE GENOMIC DNA]</scope>
    <source>
        <strain evidence="1 2">FOKN1</strain>
    </source>
</reference>
<dbReference type="PANTHER" id="PTHR21192">
    <property type="entry name" value="NUCLEAR PROTEIN E3-3"/>
    <property type="match status" value="1"/>
</dbReference>
<dbReference type="InterPro" id="IPR036748">
    <property type="entry name" value="MTH938-like_sf"/>
</dbReference>
<dbReference type="Gene3D" id="3.40.1230.10">
    <property type="entry name" value="MTH938-like"/>
    <property type="match status" value="1"/>
</dbReference>
<dbReference type="Proteomes" id="UP000218765">
    <property type="component" value="Chromosome"/>
</dbReference>
<name>A0A1Z4VS07_9GAMM</name>
<sequence>MHPGAAGDYLVSMHFAQDTNTGSYAIRGYGPGEIRINEDVYRESLIISATRLSTDWPPETMAELQLEHIDVLLGMEPEILVLGTGASLRFPQAAIMHRVQAAGVGLEVMDTAAACRTFAVLASEDRNVVAALMMI</sequence>
<accession>A0A1Z4VS07</accession>
<dbReference type="RefSeq" id="WP_157745597.1">
    <property type="nucleotide sequence ID" value="NZ_AP018052.1"/>
</dbReference>
<dbReference type="SUPFAM" id="SSF64076">
    <property type="entry name" value="MTH938-like"/>
    <property type="match status" value="1"/>
</dbReference>